<organism evidence="10 11">
    <name type="scientific">Adineta steineri</name>
    <dbReference type="NCBI Taxonomy" id="433720"/>
    <lineage>
        <taxon>Eukaryota</taxon>
        <taxon>Metazoa</taxon>
        <taxon>Spiralia</taxon>
        <taxon>Gnathifera</taxon>
        <taxon>Rotifera</taxon>
        <taxon>Eurotatoria</taxon>
        <taxon>Bdelloidea</taxon>
        <taxon>Adinetida</taxon>
        <taxon>Adinetidae</taxon>
        <taxon>Adineta</taxon>
    </lineage>
</organism>
<keyword evidence="7 8" id="KW-0472">Membrane</keyword>
<reference evidence="10" key="1">
    <citation type="submission" date="2021-02" db="EMBL/GenBank/DDBJ databases">
        <authorList>
            <person name="Nowell W R."/>
        </authorList>
    </citation>
    <scope>NUCLEOTIDE SEQUENCE</scope>
</reference>
<evidence type="ECO:0000256" key="3">
    <source>
        <dbReference type="ARBA" id="ARBA00022614"/>
    </source>
</evidence>
<feature type="transmembrane region" description="Helical" evidence="8">
    <location>
        <begin position="238"/>
        <end position="257"/>
    </location>
</feature>
<dbReference type="GO" id="GO:0016020">
    <property type="term" value="C:membrane"/>
    <property type="evidence" value="ECO:0007669"/>
    <property type="project" value="UniProtKB-SubCell"/>
</dbReference>
<dbReference type="GO" id="GO:0004930">
    <property type="term" value="F:G protein-coupled receptor activity"/>
    <property type="evidence" value="ECO:0007669"/>
    <property type="project" value="InterPro"/>
</dbReference>
<evidence type="ECO:0000256" key="4">
    <source>
        <dbReference type="ARBA" id="ARBA00022692"/>
    </source>
</evidence>
<dbReference type="EMBL" id="CAJOAY010000097">
    <property type="protein sequence ID" value="CAF3534586.1"/>
    <property type="molecule type" value="Genomic_DNA"/>
</dbReference>
<proteinExistence type="predicted"/>
<dbReference type="GO" id="GO:0005096">
    <property type="term" value="F:GTPase activator activity"/>
    <property type="evidence" value="ECO:0007669"/>
    <property type="project" value="UniProtKB-KW"/>
</dbReference>
<gene>
    <name evidence="10" type="ORF">OKA104_LOCUS3279</name>
</gene>
<protein>
    <recommendedName>
        <fullName evidence="9">G-protein coupled receptors family 1 profile domain-containing protein</fullName>
    </recommendedName>
</protein>
<dbReference type="InterPro" id="IPR017452">
    <property type="entry name" value="GPCR_Rhodpsn_7TM"/>
</dbReference>
<dbReference type="InterPro" id="IPR032675">
    <property type="entry name" value="LRR_dom_sf"/>
</dbReference>
<dbReference type="AlphaFoldDB" id="A0A818JEH9"/>
<feature type="transmembrane region" description="Helical" evidence="8">
    <location>
        <begin position="180"/>
        <end position="202"/>
    </location>
</feature>
<dbReference type="SMART" id="SM00368">
    <property type="entry name" value="LRR_RI"/>
    <property type="match status" value="3"/>
</dbReference>
<dbReference type="GO" id="GO:0005829">
    <property type="term" value="C:cytosol"/>
    <property type="evidence" value="ECO:0007669"/>
    <property type="project" value="TreeGrafter"/>
</dbReference>
<dbReference type="SUPFAM" id="SSF52047">
    <property type="entry name" value="RNI-like"/>
    <property type="match status" value="1"/>
</dbReference>
<dbReference type="PANTHER" id="PTHR24113:SF12">
    <property type="entry name" value="RAN GTPASE-ACTIVATING PROTEIN 1"/>
    <property type="match status" value="1"/>
</dbReference>
<dbReference type="SUPFAM" id="SSF81321">
    <property type="entry name" value="Family A G protein-coupled receptor-like"/>
    <property type="match status" value="1"/>
</dbReference>
<dbReference type="PROSITE" id="PS50262">
    <property type="entry name" value="G_PROTEIN_RECEP_F1_2"/>
    <property type="match status" value="1"/>
</dbReference>
<dbReference type="CDD" id="cd00637">
    <property type="entry name" value="7tm_classA_rhodopsin-like"/>
    <property type="match status" value="1"/>
</dbReference>
<feature type="transmembrane region" description="Helical" evidence="8">
    <location>
        <begin position="278"/>
        <end position="301"/>
    </location>
</feature>
<dbReference type="Pfam" id="PF00001">
    <property type="entry name" value="7tm_1"/>
    <property type="match status" value="1"/>
</dbReference>
<evidence type="ECO:0000256" key="1">
    <source>
        <dbReference type="ARBA" id="ARBA00004370"/>
    </source>
</evidence>
<dbReference type="PANTHER" id="PTHR24113">
    <property type="entry name" value="RAN GTPASE-ACTIVATING PROTEIN 1"/>
    <property type="match status" value="1"/>
</dbReference>
<evidence type="ECO:0000256" key="7">
    <source>
        <dbReference type="ARBA" id="ARBA00023136"/>
    </source>
</evidence>
<evidence type="ECO:0000313" key="11">
    <source>
        <dbReference type="Proteomes" id="UP000663881"/>
    </source>
</evidence>
<evidence type="ECO:0000256" key="6">
    <source>
        <dbReference type="ARBA" id="ARBA00022989"/>
    </source>
</evidence>
<dbReference type="InterPro" id="IPR027038">
    <property type="entry name" value="RanGap"/>
</dbReference>
<name>A0A818JEH9_9BILA</name>
<dbReference type="Proteomes" id="UP000663881">
    <property type="component" value="Unassembled WGS sequence"/>
</dbReference>
<dbReference type="GO" id="GO:0031267">
    <property type="term" value="F:small GTPase binding"/>
    <property type="evidence" value="ECO:0007669"/>
    <property type="project" value="TreeGrafter"/>
</dbReference>
<feature type="transmembrane region" description="Helical" evidence="8">
    <location>
        <begin position="316"/>
        <end position="336"/>
    </location>
</feature>
<feature type="domain" description="G-protein coupled receptors family 1 profile" evidence="9">
    <location>
        <begin position="65"/>
        <end position="332"/>
    </location>
</feature>
<keyword evidence="6 8" id="KW-1133">Transmembrane helix</keyword>
<dbReference type="GO" id="GO:0006913">
    <property type="term" value="P:nucleocytoplasmic transport"/>
    <property type="evidence" value="ECO:0007669"/>
    <property type="project" value="TreeGrafter"/>
</dbReference>
<keyword evidence="5" id="KW-0677">Repeat</keyword>
<evidence type="ECO:0000259" key="9">
    <source>
        <dbReference type="PROSITE" id="PS50262"/>
    </source>
</evidence>
<evidence type="ECO:0000256" key="2">
    <source>
        <dbReference type="ARBA" id="ARBA00022468"/>
    </source>
</evidence>
<dbReference type="Gene3D" id="3.80.10.10">
    <property type="entry name" value="Ribonuclease Inhibitor"/>
    <property type="match status" value="1"/>
</dbReference>
<evidence type="ECO:0000256" key="8">
    <source>
        <dbReference type="SAM" id="Phobius"/>
    </source>
</evidence>
<evidence type="ECO:0000256" key="5">
    <source>
        <dbReference type="ARBA" id="ARBA00022737"/>
    </source>
</evidence>
<keyword evidence="4 8" id="KW-0812">Transmembrane</keyword>
<keyword evidence="3" id="KW-0433">Leucine-rich repeat</keyword>
<dbReference type="Pfam" id="PF13516">
    <property type="entry name" value="LRR_6"/>
    <property type="match status" value="3"/>
</dbReference>
<dbReference type="InterPro" id="IPR000276">
    <property type="entry name" value="GPCR_Rhodpsn"/>
</dbReference>
<evidence type="ECO:0000313" key="10">
    <source>
        <dbReference type="EMBL" id="CAF3534586.1"/>
    </source>
</evidence>
<dbReference type="InterPro" id="IPR001611">
    <property type="entry name" value="Leu-rich_rpt"/>
</dbReference>
<comment type="subcellular location">
    <subcellularLocation>
        <location evidence="1">Membrane</location>
    </subcellularLocation>
</comment>
<dbReference type="GO" id="GO:0005634">
    <property type="term" value="C:nucleus"/>
    <property type="evidence" value="ECO:0007669"/>
    <property type="project" value="TreeGrafter"/>
</dbReference>
<accession>A0A818JEH9</accession>
<sequence length="373" mass="42260">MHLAYILRNNTTLTTLNLGSNQIGPDGAYHLAYVLRNNTTLITLNLGSNQIGPGGAYHLALGLRSNTILTTLNLNDNEIEEAGAQHLADALRNNTELHNHVIIAILFSSLQFNLIHAPFSINLFRTGSVWPRSIIACSIWRFTAYTGCNANDVFLAWAAIERHILIYHSNLMKQPRYQILFHYVPLALLLVYLIGFNAACFLTPTCFTSYNFNVVFCDASCLNAVPFMATWYLMVNQLVAAIIAIVFSLALWLRVIYQRKRAKGTVEWRRLNKLTTQVLVITVLFIVLEMPYAITCTINYLKNMNESIIFGYGNSISLFLCYIMPIIMPFACLLGLHKELWPRLMKPINHLLKRNEKEKSSVVATEQLSITKK</sequence>
<dbReference type="GO" id="GO:0048471">
    <property type="term" value="C:perinuclear region of cytoplasm"/>
    <property type="evidence" value="ECO:0007669"/>
    <property type="project" value="TreeGrafter"/>
</dbReference>
<comment type="caution">
    <text evidence="10">The sequence shown here is derived from an EMBL/GenBank/DDBJ whole genome shotgun (WGS) entry which is preliminary data.</text>
</comment>
<keyword evidence="2" id="KW-0343">GTPase activation</keyword>